<accession>A0A382MHD3</accession>
<keyword evidence="3 5" id="KW-1133">Transmembrane helix</keyword>
<evidence type="ECO:0000256" key="4">
    <source>
        <dbReference type="ARBA" id="ARBA00023136"/>
    </source>
</evidence>
<keyword evidence="2 5" id="KW-0812">Transmembrane</keyword>
<keyword evidence="1" id="KW-1003">Cell membrane</keyword>
<protein>
    <recommendedName>
        <fullName evidence="7">Fumarate reductase subunit D</fullName>
    </recommendedName>
</protein>
<evidence type="ECO:0000256" key="3">
    <source>
        <dbReference type="ARBA" id="ARBA00022989"/>
    </source>
</evidence>
<evidence type="ECO:0000313" key="6">
    <source>
        <dbReference type="EMBL" id="SVC48269.1"/>
    </source>
</evidence>
<dbReference type="NCBIfam" id="NF003977">
    <property type="entry name" value="PRK05470.1-1"/>
    <property type="match status" value="1"/>
</dbReference>
<organism evidence="6">
    <name type="scientific">marine metagenome</name>
    <dbReference type="NCBI Taxonomy" id="408172"/>
    <lineage>
        <taxon>unclassified sequences</taxon>
        <taxon>metagenomes</taxon>
        <taxon>ecological metagenomes</taxon>
    </lineage>
</organism>
<dbReference type="InterPro" id="IPR003418">
    <property type="entry name" value="Fumarate_red_D"/>
</dbReference>
<evidence type="ECO:0000256" key="2">
    <source>
        <dbReference type="ARBA" id="ARBA00022692"/>
    </source>
</evidence>
<proteinExistence type="predicted"/>
<gene>
    <name evidence="6" type="ORF">METZ01_LOCUS301123</name>
</gene>
<dbReference type="InterPro" id="IPR034804">
    <property type="entry name" value="SQR/QFR_C/D"/>
</dbReference>
<name>A0A382MHD3_9ZZZZ</name>
<dbReference type="Pfam" id="PF02313">
    <property type="entry name" value="Fumarate_red_D"/>
    <property type="match status" value="1"/>
</dbReference>
<reference evidence="6" key="1">
    <citation type="submission" date="2018-05" db="EMBL/GenBank/DDBJ databases">
        <authorList>
            <person name="Lanie J.A."/>
            <person name="Ng W.-L."/>
            <person name="Kazmierczak K.M."/>
            <person name="Andrzejewski T.M."/>
            <person name="Davidsen T.M."/>
            <person name="Wayne K.J."/>
            <person name="Tettelin H."/>
            <person name="Glass J.I."/>
            <person name="Rusch D."/>
            <person name="Podicherti R."/>
            <person name="Tsui H.-C.T."/>
            <person name="Winkler M.E."/>
        </authorList>
    </citation>
    <scope>NUCLEOTIDE SEQUENCE</scope>
</reference>
<evidence type="ECO:0000256" key="5">
    <source>
        <dbReference type="SAM" id="Phobius"/>
    </source>
</evidence>
<evidence type="ECO:0008006" key="7">
    <source>
        <dbReference type="Google" id="ProtNLM"/>
    </source>
</evidence>
<dbReference type="SUPFAM" id="SSF81343">
    <property type="entry name" value="Fumarate reductase respiratory complex transmembrane subunits"/>
    <property type="match status" value="1"/>
</dbReference>
<keyword evidence="4 5" id="KW-0472">Membrane</keyword>
<feature type="transmembrane region" description="Helical" evidence="5">
    <location>
        <begin position="12"/>
        <end position="38"/>
    </location>
</feature>
<dbReference type="GO" id="GO:0006106">
    <property type="term" value="P:fumarate metabolic process"/>
    <property type="evidence" value="ECO:0007669"/>
    <property type="project" value="InterPro"/>
</dbReference>
<dbReference type="AlphaFoldDB" id="A0A382MHD3"/>
<feature type="transmembrane region" description="Helical" evidence="5">
    <location>
        <begin position="96"/>
        <end position="115"/>
    </location>
</feature>
<evidence type="ECO:0000256" key="1">
    <source>
        <dbReference type="ARBA" id="ARBA00022475"/>
    </source>
</evidence>
<dbReference type="GO" id="GO:0016020">
    <property type="term" value="C:membrane"/>
    <property type="evidence" value="ECO:0007669"/>
    <property type="project" value="InterPro"/>
</dbReference>
<sequence>MAKSNEPIWWSLFSAGGMVAAMVHPILIIITGILVPFGWAGNDPLNFEKISTGVSNELIKLILFIIITLPLFHWAHRFRFTLVDIGLKSVSTFISVLCYGGAIVGTIISAVVFWTI</sequence>
<feature type="transmembrane region" description="Helical" evidence="5">
    <location>
        <begin position="58"/>
        <end position="75"/>
    </location>
</feature>
<dbReference type="Gene3D" id="1.20.1300.10">
    <property type="entry name" value="Fumarate reductase/succinate dehydrogenase, transmembrane subunit"/>
    <property type="match status" value="1"/>
</dbReference>
<dbReference type="EMBL" id="UINC01093667">
    <property type="protein sequence ID" value="SVC48269.1"/>
    <property type="molecule type" value="Genomic_DNA"/>
</dbReference>